<name>J3MYF3_ORYBR</name>
<dbReference type="HOGENOM" id="CLU_2798032_0_0_1"/>
<evidence type="ECO:0000313" key="1">
    <source>
        <dbReference type="EnsemblPlants" id="OB09G20320.1"/>
    </source>
</evidence>
<protein>
    <submittedName>
        <fullName evidence="1">Uncharacterized protein</fullName>
    </submittedName>
</protein>
<keyword evidence="2" id="KW-1185">Reference proteome</keyword>
<dbReference type="Proteomes" id="UP000006038">
    <property type="component" value="Chromosome 9"/>
</dbReference>
<reference evidence="1" key="2">
    <citation type="submission" date="2013-04" db="UniProtKB">
        <authorList>
            <consortium name="EnsemblPlants"/>
        </authorList>
    </citation>
    <scope>IDENTIFICATION</scope>
</reference>
<organism evidence="1">
    <name type="scientific">Oryza brachyantha</name>
    <name type="common">malo sina</name>
    <dbReference type="NCBI Taxonomy" id="4533"/>
    <lineage>
        <taxon>Eukaryota</taxon>
        <taxon>Viridiplantae</taxon>
        <taxon>Streptophyta</taxon>
        <taxon>Embryophyta</taxon>
        <taxon>Tracheophyta</taxon>
        <taxon>Spermatophyta</taxon>
        <taxon>Magnoliopsida</taxon>
        <taxon>Liliopsida</taxon>
        <taxon>Poales</taxon>
        <taxon>Poaceae</taxon>
        <taxon>BOP clade</taxon>
        <taxon>Oryzoideae</taxon>
        <taxon>Oryzeae</taxon>
        <taxon>Oryzinae</taxon>
        <taxon>Oryza</taxon>
    </lineage>
</organism>
<dbReference type="AlphaFoldDB" id="J3MYF3"/>
<reference evidence="1" key="1">
    <citation type="journal article" date="2013" name="Nat. Commun.">
        <title>Whole-genome sequencing of Oryza brachyantha reveals mechanisms underlying Oryza genome evolution.</title>
        <authorList>
            <person name="Chen J."/>
            <person name="Huang Q."/>
            <person name="Gao D."/>
            <person name="Wang J."/>
            <person name="Lang Y."/>
            <person name="Liu T."/>
            <person name="Li B."/>
            <person name="Bai Z."/>
            <person name="Luis Goicoechea J."/>
            <person name="Liang C."/>
            <person name="Chen C."/>
            <person name="Zhang W."/>
            <person name="Sun S."/>
            <person name="Liao Y."/>
            <person name="Zhang X."/>
            <person name="Yang L."/>
            <person name="Song C."/>
            <person name="Wang M."/>
            <person name="Shi J."/>
            <person name="Liu G."/>
            <person name="Liu J."/>
            <person name="Zhou H."/>
            <person name="Zhou W."/>
            <person name="Yu Q."/>
            <person name="An N."/>
            <person name="Chen Y."/>
            <person name="Cai Q."/>
            <person name="Wang B."/>
            <person name="Liu B."/>
            <person name="Min J."/>
            <person name="Huang Y."/>
            <person name="Wu H."/>
            <person name="Li Z."/>
            <person name="Zhang Y."/>
            <person name="Yin Y."/>
            <person name="Song W."/>
            <person name="Jiang J."/>
            <person name="Jackson S.A."/>
            <person name="Wing R.A."/>
            <person name="Wang J."/>
            <person name="Chen M."/>
        </authorList>
    </citation>
    <scope>NUCLEOTIDE SEQUENCE [LARGE SCALE GENOMIC DNA]</scope>
    <source>
        <strain evidence="1">cv. IRGC 101232</strain>
    </source>
</reference>
<proteinExistence type="predicted"/>
<dbReference type="EnsemblPlants" id="OB09G20320.1">
    <property type="protein sequence ID" value="OB09G20320.1"/>
    <property type="gene ID" value="OB09G20320"/>
</dbReference>
<accession>J3MYF3</accession>
<evidence type="ECO:0000313" key="2">
    <source>
        <dbReference type="Proteomes" id="UP000006038"/>
    </source>
</evidence>
<sequence>MTARAGRERVNALCRGRPALPCTRLAKGGPAQCDTRSWMAKEICRATPLRMSYGRLLKDKKKGGAGLG</sequence>
<dbReference type="Gramene" id="OB09G20320.1">
    <property type="protein sequence ID" value="OB09G20320.1"/>
    <property type="gene ID" value="OB09G20320"/>
</dbReference>